<dbReference type="Proteomes" id="UP000183208">
    <property type="component" value="Unassembled WGS sequence"/>
</dbReference>
<dbReference type="Gene3D" id="3.40.50.2000">
    <property type="entry name" value="Glycogen Phosphorylase B"/>
    <property type="match status" value="2"/>
</dbReference>
<evidence type="ECO:0000313" key="2">
    <source>
        <dbReference type="EMBL" id="SEC21749.1"/>
    </source>
</evidence>
<keyword evidence="2" id="KW-0808">Transferase</keyword>
<dbReference type="EMBL" id="FNTI01000001">
    <property type="protein sequence ID" value="SEC21749.1"/>
    <property type="molecule type" value="Genomic_DNA"/>
</dbReference>
<dbReference type="AlphaFoldDB" id="A0A1H4QQ07"/>
<evidence type="ECO:0000259" key="1">
    <source>
        <dbReference type="Pfam" id="PF13477"/>
    </source>
</evidence>
<gene>
    <name evidence="2" type="ORF">SAMN05444171_0910</name>
</gene>
<evidence type="ECO:0000313" key="3">
    <source>
        <dbReference type="Proteomes" id="UP000183208"/>
    </source>
</evidence>
<dbReference type="InterPro" id="IPR028098">
    <property type="entry name" value="Glyco_trans_4-like_N"/>
</dbReference>
<reference evidence="2 3" key="1">
    <citation type="submission" date="2016-10" db="EMBL/GenBank/DDBJ databases">
        <authorList>
            <person name="de Groot N.N."/>
        </authorList>
    </citation>
    <scope>NUCLEOTIDE SEQUENCE [LARGE SCALE GENOMIC DNA]</scope>
    <source>
        <strain evidence="2 3">GAS522</strain>
    </source>
</reference>
<name>A0A1H4QQ07_9BRAD</name>
<dbReference type="Pfam" id="PF13477">
    <property type="entry name" value="Glyco_trans_4_2"/>
    <property type="match status" value="1"/>
</dbReference>
<sequence length="467" mass="51719">MTSRPKILFVAMHTSVHAARWVELTTRLGYDCHVFPINAEAPHQKLAAGVTLHQPVFRDAPAPTLRQSPQSEQFARALRVLRLVVTNPRDAVRRVRKRLNSRPRPVVTSPTPAVTDDQLKVVPFVVNDLLPGLAGSDERIRLGRANESDETALRLHGPEVLAALIEHLKPDLIHSMEFQHAGYLVLAARDRISGKMPAWMATNWGSDIYHFGKSPDHALQIRRVCEAIDLYSCECHRDLALGREFGYRGPDLPVLPNSGGIDMAQTMSLRHPAPPSARKLIMVKGYDHFAGRAMVSLAVLERFAAQLRNYTIVLFSVGARPRVRALELAAAGTLDIRVIDWATHDEILQQFGLARLYLGISASDAISTSVLEAMAMGAFPIQTDTSCCAEWFIPDTSGFAVPVDDFEVICDRFQRALTDDALVDAAATINLDIIKSRLAIEVFMPRMGDFYAQAFCHAHSANRRATP</sequence>
<dbReference type="Pfam" id="PF13692">
    <property type="entry name" value="Glyco_trans_1_4"/>
    <property type="match status" value="1"/>
</dbReference>
<proteinExistence type="predicted"/>
<accession>A0A1H4QQ07</accession>
<dbReference type="SUPFAM" id="SSF53756">
    <property type="entry name" value="UDP-Glycosyltransferase/glycogen phosphorylase"/>
    <property type="match status" value="1"/>
</dbReference>
<feature type="domain" description="Glycosyltransferase subfamily 4-like N-terminal" evidence="1">
    <location>
        <begin position="161"/>
        <end position="219"/>
    </location>
</feature>
<organism evidence="2 3">
    <name type="scientific">Bradyrhizobium lablabi</name>
    <dbReference type="NCBI Taxonomy" id="722472"/>
    <lineage>
        <taxon>Bacteria</taxon>
        <taxon>Pseudomonadati</taxon>
        <taxon>Pseudomonadota</taxon>
        <taxon>Alphaproteobacteria</taxon>
        <taxon>Hyphomicrobiales</taxon>
        <taxon>Nitrobacteraceae</taxon>
        <taxon>Bradyrhizobium</taxon>
    </lineage>
</organism>
<dbReference type="RefSeq" id="WP_074816097.1">
    <property type="nucleotide sequence ID" value="NZ_FNTI01000001.1"/>
</dbReference>
<dbReference type="GO" id="GO:0016757">
    <property type="term" value="F:glycosyltransferase activity"/>
    <property type="evidence" value="ECO:0007669"/>
    <property type="project" value="UniProtKB-ARBA"/>
</dbReference>
<dbReference type="OrthoDB" id="1411429at2"/>
<protein>
    <submittedName>
        <fullName evidence="2">Glycosyltransferase involved in cell wall bisynthesis</fullName>
    </submittedName>
</protein>